<dbReference type="AlphaFoldDB" id="A0A9Q0XPB1"/>
<evidence type="ECO:0000313" key="1">
    <source>
        <dbReference type="EMBL" id="KAJ7322552.1"/>
    </source>
</evidence>
<keyword evidence="2" id="KW-1185">Reference proteome</keyword>
<protein>
    <submittedName>
        <fullName evidence="1">Uncharacterized protein</fullName>
    </submittedName>
</protein>
<evidence type="ECO:0000313" key="2">
    <source>
        <dbReference type="Proteomes" id="UP001142489"/>
    </source>
</evidence>
<comment type="caution">
    <text evidence="1">The sequence shown here is derived from an EMBL/GenBank/DDBJ whole genome shotgun (WGS) entry which is preliminary data.</text>
</comment>
<gene>
    <name evidence="1" type="ORF">JRQ81_018839</name>
</gene>
<accession>A0A9Q0XPB1</accession>
<proteinExistence type="predicted"/>
<dbReference type="EMBL" id="JAPFRF010000009">
    <property type="protein sequence ID" value="KAJ7322552.1"/>
    <property type="molecule type" value="Genomic_DNA"/>
</dbReference>
<dbReference type="Proteomes" id="UP001142489">
    <property type="component" value="Unassembled WGS sequence"/>
</dbReference>
<organism evidence="1 2">
    <name type="scientific">Phrynocephalus forsythii</name>
    <dbReference type="NCBI Taxonomy" id="171643"/>
    <lineage>
        <taxon>Eukaryota</taxon>
        <taxon>Metazoa</taxon>
        <taxon>Chordata</taxon>
        <taxon>Craniata</taxon>
        <taxon>Vertebrata</taxon>
        <taxon>Euteleostomi</taxon>
        <taxon>Lepidosauria</taxon>
        <taxon>Squamata</taxon>
        <taxon>Bifurcata</taxon>
        <taxon>Unidentata</taxon>
        <taxon>Episquamata</taxon>
        <taxon>Toxicofera</taxon>
        <taxon>Iguania</taxon>
        <taxon>Acrodonta</taxon>
        <taxon>Agamidae</taxon>
        <taxon>Agaminae</taxon>
        <taxon>Phrynocephalus</taxon>
    </lineage>
</organism>
<dbReference type="OrthoDB" id="248923at2759"/>
<name>A0A9Q0XPB1_9SAUR</name>
<reference evidence="1" key="1">
    <citation type="journal article" date="2023" name="DNA Res.">
        <title>Chromosome-level genome assembly of Phrynocephalus forsythii using third-generation DNA sequencing and Hi-C analysis.</title>
        <authorList>
            <person name="Qi Y."/>
            <person name="Zhao W."/>
            <person name="Zhao Y."/>
            <person name="Niu C."/>
            <person name="Cao S."/>
            <person name="Zhang Y."/>
        </authorList>
    </citation>
    <scope>NUCLEOTIDE SEQUENCE</scope>
    <source>
        <tissue evidence="1">Muscle</tissue>
    </source>
</reference>
<sequence length="113" mass="12751">MVQCMENILHTSSLGTGTVSRVTPLGPEGSRVLNNTMAATKLRRMRESAIQKLGREVFEKVYEFLQQARRGNTSEDEIKHYLEKMVFPASDCFEVDQLVYFEDQLCASEGSAV</sequence>